<reference evidence="3 4" key="1">
    <citation type="submission" date="2019-02" db="EMBL/GenBank/DDBJ databases">
        <title>Deep-cultivation of Planctomycetes and their phenomic and genomic characterization uncovers novel biology.</title>
        <authorList>
            <person name="Wiegand S."/>
            <person name="Jogler M."/>
            <person name="Boedeker C."/>
            <person name="Pinto D."/>
            <person name="Vollmers J."/>
            <person name="Rivas-Marin E."/>
            <person name="Kohn T."/>
            <person name="Peeters S.H."/>
            <person name="Heuer A."/>
            <person name="Rast P."/>
            <person name="Oberbeckmann S."/>
            <person name="Bunk B."/>
            <person name="Jeske O."/>
            <person name="Meyerdierks A."/>
            <person name="Storesund J.E."/>
            <person name="Kallscheuer N."/>
            <person name="Luecker S."/>
            <person name="Lage O.M."/>
            <person name="Pohl T."/>
            <person name="Merkel B.J."/>
            <person name="Hornburger P."/>
            <person name="Mueller R.-W."/>
            <person name="Bruemmer F."/>
            <person name="Labrenz M."/>
            <person name="Spormann A.M."/>
            <person name="Op Den Camp H."/>
            <person name="Overmann J."/>
            <person name="Amann R."/>
            <person name="Jetten M.S.M."/>
            <person name="Mascher T."/>
            <person name="Medema M.H."/>
            <person name="Devos D.P."/>
            <person name="Kaster A.-K."/>
            <person name="Ovreas L."/>
            <person name="Rohde M."/>
            <person name="Galperin M.Y."/>
            <person name="Jogler C."/>
        </authorList>
    </citation>
    <scope>NUCLEOTIDE SEQUENCE [LARGE SCALE GENOMIC DNA]</scope>
    <source>
        <strain evidence="3 4">Poly41</strain>
    </source>
</reference>
<keyword evidence="4" id="KW-1185">Reference proteome</keyword>
<dbReference type="SUPFAM" id="SSF56436">
    <property type="entry name" value="C-type lectin-like"/>
    <property type="match status" value="1"/>
</dbReference>
<dbReference type="EC" id="2.7.11.1" evidence="3"/>
<dbReference type="InterPro" id="IPR016187">
    <property type="entry name" value="CTDL_fold"/>
</dbReference>
<feature type="region of interest" description="Disordered" evidence="1">
    <location>
        <begin position="392"/>
        <end position="415"/>
    </location>
</feature>
<organism evidence="3 4">
    <name type="scientific">Novipirellula artificiosorum</name>
    <dbReference type="NCBI Taxonomy" id="2528016"/>
    <lineage>
        <taxon>Bacteria</taxon>
        <taxon>Pseudomonadati</taxon>
        <taxon>Planctomycetota</taxon>
        <taxon>Planctomycetia</taxon>
        <taxon>Pirellulales</taxon>
        <taxon>Pirellulaceae</taxon>
        <taxon>Novipirellula</taxon>
    </lineage>
</organism>
<feature type="domain" description="Sulfatase-modifying factor enzyme-like" evidence="2">
    <location>
        <begin position="468"/>
        <end position="695"/>
    </location>
</feature>
<dbReference type="PANTHER" id="PTHR23150">
    <property type="entry name" value="SULFATASE MODIFYING FACTOR 1, 2"/>
    <property type="match status" value="1"/>
</dbReference>
<evidence type="ECO:0000256" key="1">
    <source>
        <dbReference type="SAM" id="MobiDB-lite"/>
    </source>
</evidence>
<evidence type="ECO:0000313" key="4">
    <source>
        <dbReference type="Proteomes" id="UP000319143"/>
    </source>
</evidence>
<keyword evidence="3" id="KW-0808">Transferase</keyword>
<name>A0A5C6DP73_9BACT</name>
<evidence type="ECO:0000313" key="3">
    <source>
        <dbReference type="EMBL" id="TWU38600.1"/>
    </source>
</evidence>
<sequence>MILSPNVSGKLSWKGALAMAILAIIALPYWSLAQSAADPPQTEASSMPELVIQESSEETAITEEVVGDIRYLHPPAIAQSLIVEEGAWGPNVDGLKAAFLMSDIVGRSDDSMFVNGALVVKNVSEEPVWFSETASTAIPKLYSVDDKRIAIETGPFLSTAIGHRFYQACSIVRRTILAPGEQCVLDRECELAVYSPDRNTRWGNSIHTVFERATVPPGRYSVAVDFTPGLQSESYWNDLVEHSKIEIALPDFYENGQVVPRSVPGEWYGSLQTGRVQLTAFDGSDATKINESRKVPADVADNLRIGSRNGLTFFKRDGVLRLYDQQVPHALVAFVPAHDGVFITEGVLKLRSTCLRNLLDISEQQVKLIDLCSGNLLTHFVPNQEGELELQDAKNAERVSNKVNPGQESTSEQNDISHTLERWVSVSPLKVTVASAGTAKVLDDYSVRLDGERVEMVVADAKFAYRWCPAGEFKMGASEDARREYGERFVPQQDVLISTGFWMQETEVTQLQYEKVMGQRPAFWNVSLQSDDISQHPVEQITWFEATEFCARLSNMDVANNYRLPTEAEWEYSCRAGTTTTRYGDLKDIAWTFQTTEEGGEGGSGHRHVGKKKPNAWGLYDMLGNVAEWCSDWHGPPPLQFIADPTGPESGESRIVRGDDCFADCSESFPGCLAGARASWRPDDSSRIIGFRVVRIPANAEKGSHIEQ</sequence>
<dbReference type="Pfam" id="PF03781">
    <property type="entry name" value="FGE-sulfatase"/>
    <property type="match status" value="1"/>
</dbReference>
<dbReference type="InterPro" id="IPR051043">
    <property type="entry name" value="Sulfatase_Mod_Factor_Kinase"/>
</dbReference>
<dbReference type="RefSeq" id="WP_146527009.1">
    <property type="nucleotide sequence ID" value="NZ_SJPV01000004.1"/>
</dbReference>
<dbReference type="EMBL" id="SJPV01000004">
    <property type="protein sequence ID" value="TWU38600.1"/>
    <property type="molecule type" value="Genomic_DNA"/>
</dbReference>
<dbReference type="InterPro" id="IPR005532">
    <property type="entry name" value="SUMF_dom"/>
</dbReference>
<evidence type="ECO:0000259" key="2">
    <source>
        <dbReference type="Pfam" id="PF03781"/>
    </source>
</evidence>
<dbReference type="PANTHER" id="PTHR23150:SF19">
    <property type="entry name" value="FORMYLGLYCINE-GENERATING ENZYME"/>
    <property type="match status" value="1"/>
</dbReference>
<dbReference type="Gene3D" id="3.90.1580.10">
    <property type="entry name" value="paralog of FGE (formylglycine-generating enzyme)"/>
    <property type="match status" value="1"/>
</dbReference>
<dbReference type="Proteomes" id="UP000319143">
    <property type="component" value="Unassembled WGS sequence"/>
</dbReference>
<feature type="compositionally biased region" description="Polar residues" evidence="1">
    <location>
        <begin position="401"/>
        <end position="415"/>
    </location>
</feature>
<dbReference type="InterPro" id="IPR042095">
    <property type="entry name" value="SUMF_sf"/>
</dbReference>
<protein>
    <submittedName>
        <fullName evidence="3">Serine/threonine-protein kinase pkn1</fullName>
        <ecNumber evidence="3">2.7.11.1</ecNumber>
    </submittedName>
</protein>
<proteinExistence type="predicted"/>
<comment type="caution">
    <text evidence="3">The sequence shown here is derived from an EMBL/GenBank/DDBJ whole genome shotgun (WGS) entry which is preliminary data.</text>
</comment>
<dbReference type="GO" id="GO:0004674">
    <property type="term" value="F:protein serine/threonine kinase activity"/>
    <property type="evidence" value="ECO:0007669"/>
    <property type="project" value="UniProtKB-EC"/>
</dbReference>
<keyword evidence="3" id="KW-0418">Kinase</keyword>
<dbReference type="GO" id="GO:0120147">
    <property type="term" value="F:formylglycine-generating oxidase activity"/>
    <property type="evidence" value="ECO:0007669"/>
    <property type="project" value="TreeGrafter"/>
</dbReference>
<dbReference type="AlphaFoldDB" id="A0A5C6DP73"/>
<gene>
    <name evidence="3" type="primary">pkn1_5</name>
    <name evidence="3" type="ORF">Poly41_30770</name>
</gene>
<dbReference type="OrthoDB" id="9812426at2"/>
<accession>A0A5C6DP73</accession>